<accession>A0ABD0KMF2</accession>
<keyword evidence="4" id="KW-1185">Reference proteome</keyword>
<evidence type="ECO:0000313" key="3">
    <source>
        <dbReference type="EMBL" id="KAK7488453.1"/>
    </source>
</evidence>
<gene>
    <name evidence="3" type="ORF">BaRGS_00020238</name>
</gene>
<reference evidence="3 4" key="1">
    <citation type="journal article" date="2023" name="Sci. Data">
        <title>Genome assembly of the Korean intertidal mud-creeper Batillaria attramentaria.</title>
        <authorList>
            <person name="Patra A.K."/>
            <person name="Ho P.T."/>
            <person name="Jun S."/>
            <person name="Lee S.J."/>
            <person name="Kim Y."/>
            <person name="Won Y.J."/>
        </authorList>
    </citation>
    <scope>NUCLEOTIDE SEQUENCE [LARGE SCALE GENOMIC DNA]</scope>
    <source>
        <strain evidence="3">Wonlab-2016</strain>
    </source>
</reference>
<sequence length="701" mass="78384">PPDAVSPANGVASGTRTDWGKSTLPSTPCRIKGTALAAIEKSYCVNDDNLASVCSAITGDFPLHTIVKVTGQPIPCPFQGPYFFSYTNGSVEEWCRDPSSEIKACADKSRFIFNYKRCKELSYTRDTELTFQCLATWFNGLEQYLYGKFTATGRPDRNRMYRCFMISLYGTRGDMSMSQDATCQGLSHPTFGMNTFSLQYRKEEWPQPECVFPSWLGRGQAWRDVGGKWRMTVDSDGEELSLHDLLHPDFLVPGELTPATLLRVRCLELTTFADSKTAAHNTLPEVHVLTFATNDSCTPSPIPPFSVVCSYRQAPHRRIDFRSTAGSGDMCICADGYTSRQSVSTHRCVRLKQRAERVFEMRIGAATDDTYLACQDTFFTNSRTHVFFPHEEEGVQCPRMGSYTYRERKGDCTGSLDIGCEHQSQMLLHATCSREQTAEILQCYQTWIESSQMYVIISRPGDTYSPAYCLTSSDVVLLKAFGFFSLTPKQVFKQTTTGYTLQEAADCGSGGIHIMNRPVDYIVNSPKKTCERRKLPAPYHPVRQGETDDTKIERSDLTSTSRPQGTKPGHSSQSPTDLTKVKLINNSNTRTCAIDMIFLCTLLTVVLNERSGSLGFAGRNTPCSHDIKPRQISHGKSQEKEDTVRLAASDEKALLIHYNILMSRSTARPISGLMATKADFQLDSTFHLDPHLAAWVQLERL</sequence>
<dbReference type="Proteomes" id="UP001519460">
    <property type="component" value="Unassembled WGS sequence"/>
</dbReference>
<feature type="region of interest" description="Disordered" evidence="1">
    <location>
        <begin position="533"/>
        <end position="579"/>
    </location>
</feature>
<evidence type="ECO:0000313" key="4">
    <source>
        <dbReference type="Proteomes" id="UP001519460"/>
    </source>
</evidence>
<evidence type="ECO:0000259" key="2">
    <source>
        <dbReference type="Pfam" id="PF23069"/>
    </source>
</evidence>
<dbReference type="AlphaFoldDB" id="A0ABD0KMF2"/>
<dbReference type="EMBL" id="JACVVK020000150">
    <property type="protein sequence ID" value="KAK7488453.1"/>
    <property type="molecule type" value="Genomic_DNA"/>
</dbReference>
<feature type="domain" description="DUF7042" evidence="2">
    <location>
        <begin position="73"/>
        <end position="198"/>
    </location>
</feature>
<proteinExistence type="predicted"/>
<evidence type="ECO:0000256" key="1">
    <source>
        <dbReference type="SAM" id="MobiDB-lite"/>
    </source>
</evidence>
<dbReference type="PANTHER" id="PTHR22255:SF9">
    <property type="entry name" value="LP06548P"/>
    <property type="match status" value="1"/>
</dbReference>
<organism evidence="3 4">
    <name type="scientific">Batillaria attramentaria</name>
    <dbReference type="NCBI Taxonomy" id="370345"/>
    <lineage>
        <taxon>Eukaryota</taxon>
        <taxon>Metazoa</taxon>
        <taxon>Spiralia</taxon>
        <taxon>Lophotrochozoa</taxon>
        <taxon>Mollusca</taxon>
        <taxon>Gastropoda</taxon>
        <taxon>Caenogastropoda</taxon>
        <taxon>Sorbeoconcha</taxon>
        <taxon>Cerithioidea</taxon>
        <taxon>Batillariidae</taxon>
        <taxon>Batillaria</taxon>
    </lineage>
</organism>
<dbReference type="Pfam" id="PF23069">
    <property type="entry name" value="DUF7042"/>
    <property type="match status" value="1"/>
</dbReference>
<feature type="compositionally biased region" description="Polar residues" evidence="1">
    <location>
        <begin position="557"/>
        <end position="577"/>
    </location>
</feature>
<dbReference type="InterPro" id="IPR055470">
    <property type="entry name" value="DUF7042"/>
</dbReference>
<comment type="caution">
    <text evidence="3">The sequence shown here is derived from an EMBL/GenBank/DDBJ whole genome shotgun (WGS) entry which is preliminary data.</text>
</comment>
<feature type="compositionally biased region" description="Basic and acidic residues" evidence="1">
    <location>
        <begin position="543"/>
        <end position="556"/>
    </location>
</feature>
<protein>
    <recommendedName>
        <fullName evidence="2">DUF7042 domain-containing protein</fullName>
    </recommendedName>
</protein>
<feature type="non-terminal residue" evidence="3">
    <location>
        <position position="1"/>
    </location>
</feature>
<dbReference type="PANTHER" id="PTHR22255">
    <property type="entry name" value="LP06548P"/>
    <property type="match status" value="1"/>
</dbReference>
<name>A0ABD0KMF2_9CAEN</name>